<proteinExistence type="predicted"/>
<organism evidence="1 2">
    <name type="scientific">Crotalaria pallida</name>
    <name type="common">Smooth rattlebox</name>
    <name type="synonym">Crotalaria striata</name>
    <dbReference type="NCBI Taxonomy" id="3830"/>
    <lineage>
        <taxon>Eukaryota</taxon>
        <taxon>Viridiplantae</taxon>
        <taxon>Streptophyta</taxon>
        <taxon>Embryophyta</taxon>
        <taxon>Tracheophyta</taxon>
        <taxon>Spermatophyta</taxon>
        <taxon>Magnoliopsida</taxon>
        <taxon>eudicotyledons</taxon>
        <taxon>Gunneridae</taxon>
        <taxon>Pentapetalae</taxon>
        <taxon>rosids</taxon>
        <taxon>fabids</taxon>
        <taxon>Fabales</taxon>
        <taxon>Fabaceae</taxon>
        <taxon>Papilionoideae</taxon>
        <taxon>50 kb inversion clade</taxon>
        <taxon>genistoids sensu lato</taxon>
        <taxon>core genistoids</taxon>
        <taxon>Crotalarieae</taxon>
        <taxon>Crotalaria</taxon>
    </lineage>
</organism>
<dbReference type="AlphaFoldDB" id="A0AAN9IB16"/>
<name>A0AAN9IB16_CROPI</name>
<gene>
    <name evidence="1" type="ORF">RIF29_15257</name>
</gene>
<evidence type="ECO:0000313" key="2">
    <source>
        <dbReference type="Proteomes" id="UP001372338"/>
    </source>
</evidence>
<dbReference type="EMBL" id="JAYWIO010000003">
    <property type="protein sequence ID" value="KAK7274178.1"/>
    <property type="molecule type" value="Genomic_DNA"/>
</dbReference>
<reference evidence="1 2" key="1">
    <citation type="submission" date="2024-01" db="EMBL/GenBank/DDBJ databases">
        <title>The genomes of 5 underutilized Papilionoideae crops provide insights into root nodulation and disease resistanc.</title>
        <authorList>
            <person name="Yuan L."/>
        </authorList>
    </citation>
    <scope>NUCLEOTIDE SEQUENCE [LARGE SCALE GENOMIC DNA]</scope>
    <source>
        <strain evidence="1">ZHUSHIDOU_FW_LH</strain>
        <tissue evidence="1">Leaf</tissue>
    </source>
</reference>
<evidence type="ECO:0000313" key="1">
    <source>
        <dbReference type="EMBL" id="KAK7274178.1"/>
    </source>
</evidence>
<comment type="caution">
    <text evidence="1">The sequence shown here is derived from an EMBL/GenBank/DDBJ whole genome shotgun (WGS) entry which is preliminary data.</text>
</comment>
<dbReference type="Proteomes" id="UP001372338">
    <property type="component" value="Unassembled WGS sequence"/>
</dbReference>
<keyword evidence="2" id="KW-1185">Reference proteome</keyword>
<sequence length="86" mass="9412">MASVIMAPSDMTFPIPFCQIRMTENCYGRKQSGGYLDGAAPDGLLGLGPRSILVPRLLAKAGLYWLTVESVVLEYPLLFWTSNSNT</sequence>
<accession>A0AAN9IB16</accession>
<protein>
    <submittedName>
        <fullName evidence="1">Uncharacterized protein</fullName>
    </submittedName>
</protein>